<dbReference type="GO" id="GO:0005886">
    <property type="term" value="C:plasma membrane"/>
    <property type="evidence" value="ECO:0007669"/>
    <property type="project" value="TreeGrafter"/>
</dbReference>
<name>A0A672MBU5_SINGR</name>
<dbReference type="Proteomes" id="UP000472262">
    <property type="component" value="Unassembled WGS sequence"/>
</dbReference>
<reference evidence="2" key="2">
    <citation type="submission" date="2025-09" db="UniProtKB">
        <authorList>
            <consortium name="Ensembl"/>
        </authorList>
    </citation>
    <scope>IDENTIFICATION</scope>
</reference>
<dbReference type="OMA" id="VRIFMAK"/>
<dbReference type="AlphaFoldDB" id="A0A672MBU5"/>
<dbReference type="GO" id="GO:0070679">
    <property type="term" value="F:inositol 1,4,5 trisphosphate binding"/>
    <property type="evidence" value="ECO:0007669"/>
    <property type="project" value="TreeGrafter"/>
</dbReference>
<accession>A0A672MBU5</accession>
<dbReference type="GO" id="GO:0035091">
    <property type="term" value="F:phosphatidylinositol binding"/>
    <property type="evidence" value="ECO:0007669"/>
    <property type="project" value="TreeGrafter"/>
</dbReference>
<proteinExistence type="predicted"/>
<evidence type="ECO:0000313" key="3">
    <source>
        <dbReference type="Proteomes" id="UP000472262"/>
    </source>
</evidence>
<dbReference type="GO" id="GO:0016529">
    <property type="term" value="C:sarcoplasmic reticulum"/>
    <property type="evidence" value="ECO:0007669"/>
    <property type="project" value="TreeGrafter"/>
</dbReference>
<sequence length="143" mass="16159">MSDSASSFLHIGDIVSLYAEGTVNGFISTLGLVDDRCVVEPASGDLDNPPKKFRDCLFKVYPMNRYSAQKQFWKAKQAKHEKDKIGDMVLLQKLQHAANLEQKQNEAENKKVHGDVVKYGSVIQVRIFMAKNIGIGKYDQRRL</sequence>
<reference evidence="2" key="1">
    <citation type="submission" date="2025-08" db="UniProtKB">
        <authorList>
            <consortium name="Ensembl"/>
        </authorList>
    </citation>
    <scope>IDENTIFICATION</scope>
</reference>
<feature type="domain" description="Inositol 1,4,5-trisphosphate/ryanodine receptor" evidence="1">
    <location>
        <begin position="6"/>
        <end position="126"/>
    </location>
</feature>
<organism evidence="2 3">
    <name type="scientific">Sinocyclocheilus grahami</name>
    <name type="common">Dianchi golden-line fish</name>
    <name type="synonym">Barbus grahami</name>
    <dbReference type="NCBI Taxonomy" id="75366"/>
    <lineage>
        <taxon>Eukaryota</taxon>
        <taxon>Metazoa</taxon>
        <taxon>Chordata</taxon>
        <taxon>Craniata</taxon>
        <taxon>Vertebrata</taxon>
        <taxon>Euteleostomi</taxon>
        <taxon>Actinopterygii</taxon>
        <taxon>Neopterygii</taxon>
        <taxon>Teleostei</taxon>
        <taxon>Ostariophysi</taxon>
        <taxon>Cypriniformes</taxon>
        <taxon>Cyprinidae</taxon>
        <taxon>Cyprininae</taxon>
        <taxon>Sinocyclocheilus</taxon>
    </lineage>
</organism>
<dbReference type="Pfam" id="PF08709">
    <property type="entry name" value="Ins145_P3_rec"/>
    <property type="match status" value="1"/>
</dbReference>
<dbReference type="Gene3D" id="2.80.10.50">
    <property type="match status" value="1"/>
</dbReference>
<dbReference type="Ensembl" id="ENSSGRT00000036728.1">
    <property type="protein sequence ID" value="ENSSGRP00000034215.1"/>
    <property type="gene ID" value="ENSSGRG00000019001.1"/>
</dbReference>
<dbReference type="GO" id="GO:0051209">
    <property type="term" value="P:release of sequestered calcium ion into cytosol"/>
    <property type="evidence" value="ECO:0007669"/>
    <property type="project" value="TreeGrafter"/>
</dbReference>
<keyword evidence="3" id="KW-1185">Reference proteome</keyword>
<protein>
    <submittedName>
        <fullName evidence="2">Inositol 1,4,5-trisphosphate receptor type 3-like</fullName>
    </submittedName>
</protein>
<dbReference type="PANTHER" id="PTHR13715:SF51">
    <property type="entry name" value="INOSITOL 1,4,5-TRISPHOSPHATE RECEPTOR TYPE 3"/>
    <property type="match status" value="1"/>
</dbReference>
<gene>
    <name evidence="2" type="primary">LOC107585918</name>
</gene>
<dbReference type="PANTHER" id="PTHR13715">
    <property type="entry name" value="RYANODINE RECEPTOR AND IP3 RECEPTOR"/>
    <property type="match status" value="1"/>
</dbReference>
<evidence type="ECO:0000313" key="2">
    <source>
        <dbReference type="Ensembl" id="ENSSGRP00000034215.1"/>
    </source>
</evidence>
<dbReference type="GO" id="GO:0030667">
    <property type="term" value="C:secretory granule membrane"/>
    <property type="evidence" value="ECO:0007669"/>
    <property type="project" value="TreeGrafter"/>
</dbReference>
<dbReference type="GO" id="GO:0005509">
    <property type="term" value="F:calcium ion binding"/>
    <property type="evidence" value="ECO:0007669"/>
    <property type="project" value="TreeGrafter"/>
</dbReference>
<dbReference type="InterPro" id="IPR014821">
    <property type="entry name" value="Ins145_P3_rcpt"/>
</dbReference>
<dbReference type="InterPro" id="IPR015925">
    <property type="entry name" value="Ryanodine_IP3_receptor"/>
</dbReference>
<dbReference type="GO" id="GO:0005220">
    <property type="term" value="F:inositol 1,4,5-trisphosphate-gated calcium channel activity"/>
    <property type="evidence" value="ECO:0007669"/>
    <property type="project" value="TreeGrafter"/>
</dbReference>
<dbReference type="GO" id="GO:0005789">
    <property type="term" value="C:endoplasmic reticulum membrane"/>
    <property type="evidence" value="ECO:0007669"/>
    <property type="project" value="TreeGrafter"/>
</dbReference>
<evidence type="ECO:0000259" key="1">
    <source>
        <dbReference type="Pfam" id="PF08709"/>
    </source>
</evidence>
<dbReference type="InParanoid" id="A0A672MBU5"/>